<dbReference type="PANTHER" id="PTHR37953">
    <property type="entry name" value="UPF0127 PROTEIN MJ1496"/>
    <property type="match status" value="1"/>
</dbReference>
<dbReference type="PANTHER" id="PTHR37953:SF1">
    <property type="entry name" value="UPF0127 PROTEIN MJ1496"/>
    <property type="match status" value="1"/>
</dbReference>
<dbReference type="Proteomes" id="UP000017840">
    <property type="component" value="Unassembled WGS sequence"/>
</dbReference>
<feature type="compositionally biased region" description="Basic and acidic residues" evidence="1">
    <location>
        <begin position="95"/>
        <end position="118"/>
    </location>
</feature>
<dbReference type="STRING" id="1324957.K933_10647"/>
<dbReference type="EMBL" id="ASGZ01000034">
    <property type="protein sequence ID" value="ESP88143.1"/>
    <property type="molecule type" value="Genomic_DNA"/>
</dbReference>
<accession>V4HDJ1</accession>
<reference evidence="2 3" key="1">
    <citation type="journal article" date="2013" name="Genome Announc.">
        <title>Draft Genome Sequence of 'Candidatus Halobonum tyrrellensis' Strain G22, Isolated from the Hypersaline Waters of Lake Tyrrell, Australia.</title>
        <authorList>
            <person name="Ugalde J.A."/>
            <person name="Narasingarao P."/>
            <person name="Kuo S."/>
            <person name="Podell S."/>
            <person name="Allen E.E."/>
        </authorList>
    </citation>
    <scope>NUCLEOTIDE SEQUENCE [LARGE SCALE GENOMIC DNA]</scope>
    <source>
        <strain evidence="2 3">G22</strain>
    </source>
</reference>
<feature type="region of interest" description="Disordered" evidence="1">
    <location>
        <begin position="86"/>
        <end position="130"/>
    </location>
</feature>
<evidence type="ECO:0000256" key="1">
    <source>
        <dbReference type="SAM" id="MobiDB-lite"/>
    </source>
</evidence>
<proteinExistence type="predicted"/>
<evidence type="ECO:0000313" key="2">
    <source>
        <dbReference type="EMBL" id="ESP88143.1"/>
    </source>
</evidence>
<dbReference type="AlphaFoldDB" id="V4HDJ1"/>
<comment type="caution">
    <text evidence="2">The sequence shown here is derived from an EMBL/GenBank/DDBJ whole genome shotgun (WGS) entry which is preliminary data.</text>
</comment>
<evidence type="ECO:0008006" key="4">
    <source>
        <dbReference type="Google" id="ProtNLM"/>
    </source>
</evidence>
<dbReference type="InterPro" id="IPR003795">
    <property type="entry name" value="DUF192"/>
</dbReference>
<evidence type="ECO:0000313" key="3">
    <source>
        <dbReference type="Proteomes" id="UP000017840"/>
    </source>
</evidence>
<organism evidence="2 3">
    <name type="scientific">Candidatus Halobonum tyrrellensis G22</name>
    <dbReference type="NCBI Taxonomy" id="1324957"/>
    <lineage>
        <taxon>Archaea</taxon>
        <taxon>Methanobacteriati</taxon>
        <taxon>Methanobacteriota</taxon>
        <taxon>Stenosarchaea group</taxon>
        <taxon>Halobacteria</taxon>
        <taxon>Halobacteriales</taxon>
        <taxon>Haloferacaceae</taxon>
        <taxon>Candidatus Halobonum</taxon>
    </lineage>
</organism>
<gene>
    <name evidence="2" type="ORF">K933_10647</name>
</gene>
<keyword evidence="3" id="KW-1185">Reference proteome</keyword>
<dbReference type="eggNOG" id="arCOG03113">
    <property type="taxonomic scope" value="Archaea"/>
</dbReference>
<sequence>MLADRAEVAESFLAQARGLMFRRSIPEGYGLVFPFGEAASRSLHMVCVPFAIDAVWLVDGEVCGVDRLRPWVGLARARADTVVELPAGAADGVEEGDRVERRESAGRADADEGHDQPSRRVSGASPEPAE</sequence>
<dbReference type="PATRIC" id="fig|1324957.4.peg.2165"/>
<name>V4HDJ1_9EURY</name>
<dbReference type="InterPro" id="IPR038695">
    <property type="entry name" value="Saro_0823-like_sf"/>
</dbReference>
<protein>
    <recommendedName>
        <fullName evidence="4">DUF192 domain-containing protein</fullName>
    </recommendedName>
</protein>
<dbReference type="Pfam" id="PF02643">
    <property type="entry name" value="DUF192"/>
    <property type="match status" value="1"/>
</dbReference>
<dbReference type="Gene3D" id="2.60.120.1140">
    <property type="entry name" value="Protein of unknown function DUF192"/>
    <property type="match status" value="1"/>
</dbReference>